<gene>
    <name evidence="2" type="ORF">PSQ19_15005</name>
</gene>
<dbReference type="SUPFAM" id="SSF52317">
    <property type="entry name" value="Class I glutamine amidotransferase-like"/>
    <property type="match status" value="1"/>
</dbReference>
<accession>A0ABY7YLB6</accession>
<sequence length="224" mass="24980">MTIRFQVGGPLFHPVAQQANEVAKLLGPGFDCQIVEGAPAFDNLDDVDLLVPMGLFWTGMSAEWAGSLNYEPLSEIRKQAIRDYVGSGRPLLCYHGGIASYDDWPEYGRLLGYKWLWGVTLHTPVTVQTFRPLISHPIVEGVDSFEVEDETYFNVQMAPDVAVKVIAHIEYEKAKMPILFEIEGGRIPGAGKSVYVGNGHDMRAFEHGNVQKLIVNSIKYLLNR</sequence>
<evidence type="ECO:0000313" key="3">
    <source>
        <dbReference type="Proteomes" id="UP001220530"/>
    </source>
</evidence>
<keyword evidence="3" id="KW-1185">Reference proteome</keyword>
<organism evidence="2 3">
    <name type="scientific">Devosia algicola</name>
    <dbReference type="NCBI Taxonomy" id="3026418"/>
    <lineage>
        <taxon>Bacteria</taxon>
        <taxon>Pseudomonadati</taxon>
        <taxon>Pseudomonadota</taxon>
        <taxon>Alphaproteobacteria</taxon>
        <taxon>Hyphomicrobiales</taxon>
        <taxon>Devosiaceae</taxon>
        <taxon>Devosia</taxon>
    </lineage>
</organism>
<dbReference type="Gene3D" id="3.40.50.880">
    <property type="match status" value="1"/>
</dbReference>
<dbReference type="Pfam" id="PF06283">
    <property type="entry name" value="ThuA"/>
    <property type="match status" value="1"/>
</dbReference>
<dbReference type="InterPro" id="IPR029062">
    <property type="entry name" value="Class_I_gatase-like"/>
</dbReference>
<name>A0ABY7YLB6_9HYPH</name>
<dbReference type="Proteomes" id="UP001220530">
    <property type="component" value="Chromosome"/>
</dbReference>
<feature type="domain" description="ThuA-like" evidence="1">
    <location>
        <begin position="28"/>
        <end position="220"/>
    </location>
</feature>
<protein>
    <submittedName>
        <fullName evidence="2">ThuA domain-containing protein</fullName>
    </submittedName>
</protein>
<evidence type="ECO:0000259" key="1">
    <source>
        <dbReference type="Pfam" id="PF06283"/>
    </source>
</evidence>
<dbReference type="InterPro" id="IPR029010">
    <property type="entry name" value="ThuA-like"/>
</dbReference>
<proteinExistence type="predicted"/>
<reference evidence="2 3" key="1">
    <citation type="submission" date="2023-02" db="EMBL/GenBank/DDBJ databases">
        <title>Devosia algicola sp. nov., isolated from the phycosphere of marine algae.</title>
        <authorList>
            <person name="Kim J.M."/>
            <person name="Lee J.K."/>
            <person name="Choi B.J."/>
            <person name="Bayburt H."/>
            <person name="Jeon C.O."/>
        </authorList>
    </citation>
    <scope>NUCLEOTIDE SEQUENCE [LARGE SCALE GENOMIC DNA]</scope>
    <source>
        <strain evidence="2 3">G20-9</strain>
    </source>
</reference>
<evidence type="ECO:0000313" key="2">
    <source>
        <dbReference type="EMBL" id="WDR01982.1"/>
    </source>
</evidence>
<dbReference type="RefSeq" id="WP_282218391.1">
    <property type="nucleotide sequence ID" value="NZ_CP118246.1"/>
</dbReference>
<dbReference type="EMBL" id="CP118246">
    <property type="protein sequence ID" value="WDR01982.1"/>
    <property type="molecule type" value="Genomic_DNA"/>
</dbReference>